<name>H2YBV1_CIOSA</name>
<dbReference type="PANTHER" id="PTHR11705:SF153">
    <property type="entry name" value="ZINC CARBOXYPEPTIDASE A 1-LIKE PROTEIN"/>
    <property type="match status" value="1"/>
</dbReference>
<evidence type="ECO:0000256" key="10">
    <source>
        <dbReference type="ARBA" id="ARBA00022833"/>
    </source>
</evidence>
<comment type="similarity">
    <text evidence="3 14">Belongs to the peptidase M14 family.</text>
</comment>
<dbReference type="HOGENOM" id="CLU_019326_0_0_1"/>
<dbReference type="GO" id="GO:0006508">
    <property type="term" value="P:proteolysis"/>
    <property type="evidence" value="ECO:0007669"/>
    <property type="project" value="UniProtKB-KW"/>
</dbReference>
<dbReference type="InterPro" id="IPR000834">
    <property type="entry name" value="Peptidase_M14"/>
</dbReference>
<comment type="subcellular location">
    <subcellularLocation>
        <location evidence="2">Secreted</location>
    </subcellularLocation>
</comment>
<evidence type="ECO:0000256" key="2">
    <source>
        <dbReference type="ARBA" id="ARBA00004613"/>
    </source>
</evidence>
<comment type="function">
    <text evidence="13">Involved in the digestion of the blood meal.</text>
</comment>
<evidence type="ECO:0000256" key="7">
    <source>
        <dbReference type="ARBA" id="ARBA00022723"/>
    </source>
</evidence>
<proteinExistence type="inferred from homology"/>
<evidence type="ECO:0000256" key="14">
    <source>
        <dbReference type="PROSITE-ProRule" id="PRU01379"/>
    </source>
</evidence>
<keyword evidence="9" id="KW-0378">Hydrolase</keyword>
<dbReference type="GO" id="GO:0008270">
    <property type="term" value="F:zinc ion binding"/>
    <property type="evidence" value="ECO:0007669"/>
    <property type="project" value="InterPro"/>
</dbReference>
<dbReference type="SUPFAM" id="SSF54897">
    <property type="entry name" value="Protease propeptides/inhibitors"/>
    <property type="match status" value="1"/>
</dbReference>
<keyword evidence="17" id="KW-1185">Reference proteome</keyword>
<dbReference type="AlphaFoldDB" id="H2YBV1"/>
<keyword evidence="6" id="KW-0645">Protease</keyword>
<organism evidence="16 17">
    <name type="scientific">Ciona savignyi</name>
    <name type="common">Pacific transparent sea squirt</name>
    <dbReference type="NCBI Taxonomy" id="51511"/>
    <lineage>
        <taxon>Eukaryota</taxon>
        <taxon>Metazoa</taxon>
        <taxon>Chordata</taxon>
        <taxon>Tunicata</taxon>
        <taxon>Ascidiacea</taxon>
        <taxon>Phlebobranchia</taxon>
        <taxon>Cionidae</taxon>
        <taxon>Ciona</taxon>
    </lineage>
</organism>
<dbReference type="Pfam" id="PF02244">
    <property type="entry name" value="Propep_M14"/>
    <property type="match status" value="1"/>
</dbReference>
<dbReference type="FunFam" id="3.40.630.10:FF:000040">
    <property type="entry name" value="zinc carboxypeptidase"/>
    <property type="match status" value="1"/>
</dbReference>
<evidence type="ECO:0000256" key="4">
    <source>
        <dbReference type="ARBA" id="ARBA00022525"/>
    </source>
</evidence>
<dbReference type="PRINTS" id="PR00765">
    <property type="entry name" value="CRBOXYPTASEA"/>
</dbReference>
<reference evidence="17" key="1">
    <citation type="submission" date="2003-08" db="EMBL/GenBank/DDBJ databases">
        <authorList>
            <person name="Birren B."/>
            <person name="Nusbaum C."/>
            <person name="Abebe A."/>
            <person name="Abouelleil A."/>
            <person name="Adekoya E."/>
            <person name="Ait-zahra M."/>
            <person name="Allen N."/>
            <person name="Allen T."/>
            <person name="An P."/>
            <person name="Anderson M."/>
            <person name="Anderson S."/>
            <person name="Arachchi H."/>
            <person name="Armbruster J."/>
            <person name="Bachantsang P."/>
            <person name="Baldwin J."/>
            <person name="Barry A."/>
            <person name="Bayul T."/>
            <person name="Blitshsteyn B."/>
            <person name="Bloom T."/>
            <person name="Blye J."/>
            <person name="Boguslavskiy L."/>
            <person name="Borowsky M."/>
            <person name="Boukhgalter B."/>
            <person name="Brunache A."/>
            <person name="Butler J."/>
            <person name="Calixte N."/>
            <person name="Calvo S."/>
            <person name="Camarata J."/>
            <person name="Campo K."/>
            <person name="Chang J."/>
            <person name="Cheshatsang Y."/>
            <person name="Citroen M."/>
            <person name="Collymore A."/>
            <person name="Considine T."/>
            <person name="Cook A."/>
            <person name="Cooke P."/>
            <person name="Corum B."/>
            <person name="Cuomo C."/>
            <person name="David R."/>
            <person name="Dawoe T."/>
            <person name="Degray S."/>
            <person name="Dodge S."/>
            <person name="Dooley K."/>
            <person name="Dorje P."/>
            <person name="Dorjee K."/>
            <person name="Dorris L."/>
            <person name="Duffey N."/>
            <person name="Dupes A."/>
            <person name="Elkins T."/>
            <person name="Engels R."/>
            <person name="Erickson J."/>
            <person name="Farina A."/>
            <person name="Faro S."/>
            <person name="Ferreira P."/>
            <person name="Fischer H."/>
            <person name="Fitzgerald M."/>
            <person name="Foley K."/>
            <person name="Gage D."/>
            <person name="Galagan J."/>
            <person name="Gearin G."/>
            <person name="Gnerre S."/>
            <person name="Gnirke A."/>
            <person name="Goyette A."/>
            <person name="Graham J."/>
            <person name="Grandbois E."/>
            <person name="Gyaltsen K."/>
            <person name="Hafez N."/>
            <person name="Hagopian D."/>
            <person name="Hagos B."/>
            <person name="Hall J."/>
            <person name="Hatcher B."/>
            <person name="Heller A."/>
            <person name="Higgins H."/>
            <person name="Honan T."/>
            <person name="Horn A."/>
            <person name="Houde N."/>
            <person name="Hughes L."/>
            <person name="Hulme W."/>
            <person name="Husby E."/>
            <person name="Iliev I."/>
            <person name="Jaffe D."/>
            <person name="Jones C."/>
            <person name="Kamal M."/>
            <person name="Kamat A."/>
            <person name="Kamvysselis M."/>
            <person name="Karlsson E."/>
            <person name="Kells C."/>
            <person name="Kieu A."/>
            <person name="Kisner P."/>
            <person name="Kodira C."/>
            <person name="Kulbokas E."/>
            <person name="Labutti K."/>
            <person name="Lama D."/>
            <person name="Landers T."/>
            <person name="Leger J."/>
            <person name="Levine S."/>
            <person name="Lewis D."/>
            <person name="Lewis T."/>
            <person name="Lindblad-toh K."/>
            <person name="Liu X."/>
            <person name="Lokyitsang T."/>
            <person name="Lokyitsang Y."/>
            <person name="Lucien O."/>
            <person name="Lui A."/>
            <person name="Ma L.J."/>
            <person name="Mabbitt R."/>
            <person name="Macdonald J."/>
            <person name="Maclean C."/>
            <person name="Major J."/>
            <person name="Manning J."/>
            <person name="Marabella R."/>
            <person name="Maru K."/>
            <person name="Matthews C."/>
            <person name="Mauceli E."/>
            <person name="Mccarthy M."/>
            <person name="Mcdonough S."/>
            <person name="Mcghee T."/>
            <person name="Meldrim J."/>
            <person name="Meneus L."/>
            <person name="Mesirov J."/>
            <person name="Mihalev A."/>
            <person name="Mihova T."/>
            <person name="Mikkelsen T."/>
            <person name="Mlenga V."/>
            <person name="Moru K."/>
            <person name="Mozes J."/>
            <person name="Mulrain L."/>
            <person name="Munson G."/>
            <person name="Naylor J."/>
            <person name="Newes C."/>
            <person name="Nguyen C."/>
            <person name="Nguyen N."/>
            <person name="Nguyen T."/>
            <person name="Nicol R."/>
            <person name="Nielsen C."/>
            <person name="Nizzari M."/>
            <person name="Norbu C."/>
            <person name="Norbu N."/>
            <person name="O'donnell P."/>
            <person name="Okoawo O."/>
            <person name="O'leary S."/>
            <person name="Omotosho B."/>
            <person name="O'neill K."/>
            <person name="Osman S."/>
            <person name="Parker S."/>
            <person name="Perrin D."/>
            <person name="Phunkhang P."/>
            <person name="Piqani B."/>
            <person name="Purcell S."/>
            <person name="Rachupka T."/>
            <person name="Ramasamy U."/>
            <person name="Rameau R."/>
            <person name="Ray V."/>
            <person name="Raymond C."/>
            <person name="Retta R."/>
            <person name="Richardson S."/>
            <person name="Rise C."/>
            <person name="Rodriguez J."/>
            <person name="Rogers J."/>
            <person name="Rogov P."/>
            <person name="Rutman M."/>
            <person name="Schupbach R."/>
            <person name="Seaman C."/>
            <person name="Settipalli S."/>
            <person name="Sharpe T."/>
            <person name="Sheridan J."/>
            <person name="Sherpa N."/>
            <person name="Shi J."/>
            <person name="Smirnov S."/>
            <person name="Smith C."/>
            <person name="Sougnez C."/>
            <person name="Spencer B."/>
            <person name="Stalker J."/>
            <person name="Stange-thomann N."/>
            <person name="Stavropoulos S."/>
            <person name="Stetson K."/>
            <person name="Stone C."/>
            <person name="Stone S."/>
            <person name="Stubbs M."/>
            <person name="Talamas J."/>
            <person name="Tchuinga P."/>
            <person name="Tenzing P."/>
            <person name="Tesfaye S."/>
            <person name="Theodore J."/>
            <person name="Thoulutsang Y."/>
            <person name="Topham K."/>
            <person name="Towey S."/>
            <person name="Tsamla T."/>
            <person name="Tsomo N."/>
            <person name="Vallee D."/>
            <person name="Vassiliev H."/>
            <person name="Venkataraman V."/>
            <person name="Vinson J."/>
            <person name="Vo A."/>
            <person name="Wade C."/>
            <person name="Wang S."/>
            <person name="Wangchuk T."/>
            <person name="Wangdi T."/>
            <person name="Whittaker C."/>
            <person name="Wilkinson J."/>
            <person name="Wu Y."/>
            <person name="Wyman D."/>
            <person name="Yadav S."/>
            <person name="Yang S."/>
            <person name="Yang X."/>
            <person name="Yeager S."/>
            <person name="Yee E."/>
            <person name="Young G."/>
            <person name="Zainoun J."/>
            <person name="Zembeck L."/>
            <person name="Zimmer A."/>
            <person name="Zody M."/>
            <person name="Lander E."/>
        </authorList>
    </citation>
    <scope>NUCLEOTIDE SEQUENCE [LARGE SCALE GENOMIC DNA]</scope>
</reference>
<evidence type="ECO:0000256" key="9">
    <source>
        <dbReference type="ARBA" id="ARBA00022801"/>
    </source>
</evidence>
<comment type="cofactor">
    <cofactor evidence="1">
        <name>Zn(2+)</name>
        <dbReference type="ChEBI" id="CHEBI:29105"/>
    </cofactor>
</comment>
<keyword evidence="12" id="KW-1015">Disulfide bond</keyword>
<evidence type="ECO:0000256" key="13">
    <source>
        <dbReference type="ARBA" id="ARBA00057299"/>
    </source>
</evidence>
<evidence type="ECO:0000256" key="1">
    <source>
        <dbReference type="ARBA" id="ARBA00001947"/>
    </source>
</evidence>
<dbReference type="PROSITE" id="PS52035">
    <property type="entry name" value="PEPTIDASE_M14"/>
    <property type="match status" value="1"/>
</dbReference>
<dbReference type="Gene3D" id="3.30.70.340">
    <property type="entry name" value="Metallocarboxypeptidase-like"/>
    <property type="match status" value="1"/>
</dbReference>
<dbReference type="GO" id="GO:0004181">
    <property type="term" value="F:metallocarboxypeptidase activity"/>
    <property type="evidence" value="ECO:0007669"/>
    <property type="project" value="InterPro"/>
</dbReference>
<dbReference type="Gene3D" id="3.40.630.10">
    <property type="entry name" value="Zn peptidases"/>
    <property type="match status" value="1"/>
</dbReference>
<keyword evidence="5" id="KW-0121">Carboxypeptidase</keyword>
<accession>H2YBV1</accession>
<dbReference type="InParanoid" id="H2YBV1"/>
<feature type="active site" description="Proton donor/acceptor" evidence="14">
    <location>
        <position position="317"/>
    </location>
</feature>
<evidence type="ECO:0000256" key="11">
    <source>
        <dbReference type="ARBA" id="ARBA00023049"/>
    </source>
</evidence>
<dbReference type="InterPro" id="IPR057247">
    <property type="entry name" value="CARBOXYPEPT_ZN_2"/>
</dbReference>
<evidence type="ECO:0000256" key="6">
    <source>
        <dbReference type="ARBA" id="ARBA00022670"/>
    </source>
</evidence>
<dbReference type="OMA" id="WSYDSGI"/>
<dbReference type="STRING" id="51511.ENSCSAVP00000002799"/>
<keyword evidence="4" id="KW-0964">Secreted</keyword>
<sequence>MVGPVDIQIPSEKLVEIKDLLTLYGVHFEVMIDDLQRAIDEQVTPRSPQLSLAEFDYNKYHTFVEIDKWIYDYSTANSEYLTKMKVGMTYQNTSIHGIKISSGSGKPAFAIDCGIHADEWIGPATCIHVIKNLTENIGKSNRIGKLVDAVDFYFIPSSNPDGYEFTWTNNRMWRKTRSPSSAKCVGVDPNRNWDVLLTGAGASKDPCSDDYYGPKVWSEANVRSQRDFVNAIPNLHAYIDVHSYSQLWMFPYAWTFDLAADYHLLSSIANKSVAAIKAVHGKVYTPGPISKTIYIASGSTADYFYDHHPLKCVFAAELRDTGKHGMLLPESEIQPTAEETFAGLMVIAEHVMDGSCSK</sequence>
<reference evidence="16" key="3">
    <citation type="submission" date="2025-09" db="UniProtKB">
        <authorList>
            <consortium name="Ensembl"/>
        </authorList>
    </citation>
    <scope>IDENTIFICATION</scope>
</reference>
<evidence type="ECO:0000259" key="15">
    <source>
        <dbReference type="PROSITE" id="PS52035"/>
    </source>
</evidence>
<evidence type="ECO:0000313" key="16">
    <source>
        <dbReference type="Ensembl" id="ENSCSAVP00000002799.1"/>
    </source>
</evidence>
<keyword evidence="11" id="KW-0482">Metalloprotease</keyword>
<keyword evidence="10" id="KW-0862">Zinc</keyword>
<dbReference type="PROSITE" id="PS00132">
    <property type="entry name" value="CARBOXYPEPT_ZN_1"/>
    <property type="match status" value="1"/>
</dbReference>
<evidence type="ECO:0000313" key="17">
    <source>
        <dbReference type="Proteomes" id="UP000007875"/>
    </source>
</evidence>
<reference evidence="16" key="2">
    <citation type="submission" date="2025-08" db="UniProtKB">
        <authorList>
            <consortium name="Ensembl"/>
        </authorList>
    </citation>
    <scope>IDENTIFICATION</scope>
</reference>
<dbReference type="SMART" id="SM00631">
    <property type="entry name" value="Zn_pept"/>
    <property type="match status" value="1"/>
</dbReference>
<dbReference type="InterPro" id="IPR057246">
    <property type="entry name" value="CARBOXYPEPT_ZN_1"/>
</dbReference>
<evidence type="ECO:0000256" key="3">
    <source>
        <dbReference type="ARBA" id="ARBA00005988"/>
    </source>
</evidence>
<keyword evidence="8" id="KW-0732">Signal</keyword>
<dbReference type="eggNOG" id="KOG2650">
    <property type="taxonomic scope" value="Eukaryota"/>
</dbReference>
<dbReference type="InterPro" id="IPR003146">
    <property type="entry name" value="M14A_act_pep"/>
</dbReference>
<dbReference type="Pfam" id="PF00246">
    <property type="entry name" value="Peptidase_M14"/>
    <property type="match status" value="1"/>
</dbReference>
<dbReference type="InterPro" id="IPR036990">
    <property type="entry name" value="M14A-like_propep"/>
</dbReference>
<dbReference type="Proteomes" id="UP000007875">
    <property type="component" value="Unassembled WGS sequence"/>
</dbReference>
<feature type="domain" description="Peptidase M14" evidence="15">
    <location>
        <begin position="59"/>
        <end position="351"/>
    </location>
</feature>
<keyword evidence="7" id="KW-0479">Metal-binding</keyword>
<evidence type="ECO:0000256" key="12">
    <source>
        <dbReference type="ARBA" id="ARBA00023157"/>
    </source>
</evidence>
<dbReference type="GeneTree" id="ENSGT00940000165901"/>
<dbReference type="PANTHER" id="PTHR11705">
    <property type="entry name" value="PROTEASE FAMILY M14 CARBOXYPEPTIDASE A,B"/>
    <property type="match status" value="1"/>
</dbReference>
<dbReference type="SUPFAM" id="SSF53187">
    <property type="entry name" value="Zn-dependent exopeptidases"/>
    <property type="match status" value="1"/>
</dbReference>
<dbReference type="PROSITE" id="PS00133">
    <property type="entry name" value="CARBOXYPEPT_ZN_2"/>
    <property type="match status" value="1"/>
</dbReference>
<dbReference type="FunCoup" id="H2YBV1">
    <property type="interactions" value="2"/>
</dbReference>
<evidence type="ECO:0000256" key="8">
    <source>
        <dbReference type="ARBA" id="ARBA00022729"/>
    </source>
</evidence>
<dbReference type="GO" id="GO:0005615">
    <property type="term" value="C:extracellular space"/>
    <property type="evidence" value="ECO:0007669"/>
    <property type="project" value="TreeGrafter"/>
</dbReference>
<evidence type="ECO:0000256" key="5">
    <source>
        <dbReference type="ARBA" id="ARBA00022645"/>
    </source>
</evidence>
<dbReference type="Ensembl" id="ENSCSAVT00000002843.1">
    <property type="protein sequence ID" value="ENSCSAVP00000002799.1"/>
    <property type="gene ID" value="ENSCSAVG00000001662.1"/>
</dbReference>
<dbReference type="CDD" id="cd03860">
    <property type="entry name" value="M14_CP_A-B_like"/>
    <property type="match status" value="1"/>
</dbReference>
<protein>
    <recommendedName>
        <fullName evidence="15">Peptidase M14 domain-containing protein</fullName>
    </recommendedName>
</protein>